<dbReference type="Proteomes" id="UP000053370">
    <property type="component" value="Unassembled WGS sequence"/>
</dbReference>
<proteinExistence type="predicted"/>
<protein>
    <submittedName>
        <fullName evidence="2">Glycosyltransferase</fullName>
    </submittedName>
</protein>
<dbReference type="SUPFAM" id="SSF53756">
    <property type="entry name" value="UDP-Glycosyltransferase/glycogen phosphorylase"/>
    <property type="match status" value="1"/>
</dbReference>
<gene>
    <name evidence="2" type="ORF">ATC1_1213</name>
</gene>
<dbReference type="PANTHER" id="PTHR46401:SF9">
    <property type="entry name" value="MANNOSYLTRANSFERASE A"/>
    <property type="match status" value="1"/>
</dbReference>
<sequence length="796" mass="92644">MKIYLDLTNLMQQEFISGIQRVVRELTVRLIQQARNLNYEIVLLSYHEASGKYLILDTEKVADFFKGIPGEKRDCYSQDCLSVFDFEGGSVFFELDAVWMNPVRRSFLYPLLKNHNVRIITFFHDLIPITHPHFFHSIGIINFMNFLEANLRWADTFLVSTSSTAAELQMIQQRLGFEQQTISVLPLGFNFHQVDIPTSEISDSVKKIKESGPYILCVGTIEIRKNHQVILDAFDKRLHQDGFQLVFAGRNGWMADELMSRIMRHPLRGKGFYFLENLDDTSMDELYRNAFLTVSASFVEGFGLTLIESLMRGTPVIASNIPVFREIGGEFCDYFDPLQTNDLIQKIERYLHDPLQYAEKKASLSEYKPLTWDDSADAFAEVLFAEKNKKSLCQPLKQIMIRSERTDLLIETLRYLEHFLPFITEAVIITSSINPENFSLHCKTRLKLIWILLDEAGLQSPVSEKPFWWIADDRIDPVFLLSEDNYRPLFPLSEDYFIENGTFKVYFCGDFFALDFLSESHFFTAEERKTTDFLKEHHFPLLNYDSCMPQVISKNCFMKMIQEYPEICKGDLDIRSIYFNITVHTNPDIYIPLPYQTMNREFGPLSGESFVQPKRFQFENYDAALYEAGQPLFNFSQGWHDDTLLENINKIQHYERDYQKRWSAAIAENVFSQIYACQYRELPSFVIECCPNKLSFSIPSHYQFVHGADKQIDVRLVWRKFPKETLKGFSLKWELRSTENDLVFEDHEDVFFGQAVVTLGVNVQAGESELFFTISGNFSKTGKIFSKTIPVQILFL</sequence>
<name>A0A0K8PAD7_9CHLR</name>
<dbReference type="CDD" id="cd03809">
    <property type="entry name" value="GT4_MtfB-like"/>
    <property type="match status" value="1"/>
</dbReference>
<dbReference type="Pfam" id="PF00534">
    <property type="entry name" value="Glycos_transf_1"/>
    <property type="match status" value="1"/>
</dbReference>
<dbReference type="EMBL" id="DF968180">
    <property type="protein sequence ID" value="GAP39484.1"/>
    <property type="molecule type" value="Genomic_DNA"/>
</dbReference>
<dbReference type="Gene3D" id="3.40.50.2000">
    <property type="entry name" value="Glycogen Phosphorylase B"/>
    <property type="match status" value="1"/>
</dbReference>
<evidence type="ECO:0000313" key="2">
    <source>
        <dbReference type="EMBL" id="GAP39484.1"/>
    </source>
</evidence>
<dbReference type="PANTHER" id="PTHR46401">
    <property type="entry name" value="GLYCOSYLTRANSFERASE WBBK-RELATED"/>
    <property type="match status" value="1"/>
</dbReference>
<accession>A0A0K8PAD7</accession>
<feature type="domain" description="Glycosyl transferase family 1" evidence="1">
    <location>
        <begin position="203"/>
        <end position="367"/>
    </location>
</feature>
<organism evidence="2">
    <name type="scientific">Flexilinea flocculi</name>
    <dbReference type="NCBI Taxonomy" id="1678840"/>
    <lineage>
        <taxon>Bacteria</taxon>
        <taxon>Bacillati</taxon>
        <taxon>Chloroflexota</taxon>
        <taxon>Anaerolineae</taxon>
        <taxon>Anaerolineales</taxon>
        <taxon>Anaerolineaceae</taxon>
        <taxon>Flexilinea</taxon>
    </lineage>
</organism>
<dbReference type="GO" id="GO:0016757">
    <property type="term" value="F:glycosyltransferase activity"/>
    <property type="evidence" value="ECO:0007669"/>
    <property type="project" value="InterPro"/>
</dbReference>
<dbReference type="OrthoDB" id="9769555at2"/>
<dbReference type="STRING" id="1678840.ATC1_1213"/>
<evidence type="ECO:0000313" key="3">
    <source>
        <dbReference type="Proteomes" id="UP000053370"/>
    </source>
</evidence>
<dbReference type="InterPro" id="IPR001296">
    <property type="entry name" value="Glyco_trans_1"/>
</dbReference>
<evidence type="ECO:0000259" key="1">
    <source>
        <dbReference type="Pfam" id="PF00534"/>
    </source>
</evidence>
<reference evidence="2" key="1">
    <citation type="journal article" date="2015" name="Genome Announc.">
        <title>Draft Genome Sequence of Anaerolineae Strain TC1, a Novel Isolate from a Methanogenic Wastewater Treatment System.</title>
        <authorList>
            <person name="Matsuura N."/>
            <person name="Tourlousse D.M."/>
            <person name="Sun L."/>
            <person name="Toyonaga M."/>
            <person name="Kuroda K."/>
            <person name="Ohashi A."/>
            <person name="Cruz R."/>
            <person name="Yamaguchi T."/>
            <person name="Sekiguchi Y."/>
        </authorList>
    </citation>
    <scope>NUCLEOTIDE SEQUENCE [LARGE SCALE GENOMIC DNA]</scope>
    <source>
        <strain evidence="2">TC1</strain>
    </source>
</reference>
<keyword evidence="2" id="KW-0808">Transferase</keyword>
<dbReference type="AlphaFoldDB" id="A0A0K8PAD7"/>
<dbReference type="RefSeq" id="WP_062277935.1">
    <property type="nucleotide sequence ID" value="NZ_DF968180.1"/>
</dbReference>
<keyword evidence="3" id="KW-1185">Reference proteome</keyword>